<name>A0A562E8F4_RHORH</name>
<dbReference type="PANTHER" id="PTHR43639">
    <property type="entry name" value="OXIDOREDUCTASE, SHORT-CHAIN DEHYDROGENASE/REDUCTASE FAMILY (AFU_ORTHOLOGUE AFUA_5G02870)"/>
    <property type="match status" value="1"/>
</dbReference>
<dbReference type="RefSeq" id="WP_085470495.1">
    <property type="nucleotide sequence ID" value="NZ_VLJT01000013.1"/>
</dbReference>
<proteinExistence type="inferred from homology"/>
<evidence type="ECO:0000313" key="3">
    <source>
        <dbReference type="EMBL" id="TWH18023.1"/>
    </source>
</evidence>
<reference evidence="3 4" key="1">
    <citation type="submission" date="2019-07" db="EMBL/GenBank/DDBJ databases">
        <title>Genome sequencing of lignin-degrading bacterial isolates.</title>
        <authorList>
            <person name="Gladden J."/>
        </authorList>
    </citation>
    <scope>NUCLEOTIDE SEQUENCE [LARGE SCALE GENOMIC DNA]</scope>
    <source>
        <strain evidence="3 4">J45</strain>
    </source>
</reference>
<gene>
    <name evidence="3" type="ORF">L618_001600000670</name>
</gene>
<organism evidence="3 4">
    <name type="scientific">Rhodococcus rhodochrous J45</name>
    <dbReference type="NCBI Taxonomy" id="935266"/>
    <lineage>
        <taxon>Bacteria</taxon>
        <taxon>Bacillati</taxon>
        <taxon>Actinomycetota</taxon>
        <taxon>Actinomycetes</taxon>
        <taxon>Mycobacteriales</taxon>
        <taxon>Nocardiaceae</taxon>
        <taxon>Rhodococcus</taxon>
    </lineage>
</organism>
<dbReference type="Proteomes" id="UP000317573">
    <property type="component" value="Unassembled WGS sequence"/>
</dbReference>
<dbReference type="GO" id="GO:0016491">
    <property type="term" value="F:oxidoreductase activity"/>
    <property type="evidence" value="ECO:0007669"/>
    <property type="project" value="UniProtKB-KW"/>
</dbReference>
<dbReference type="AlphaFoldDB" id="A0A562E8F4"/>
<keyword evidence="2" id="KW-0560">Oxidoreductase</keyword>
<comment type="similarity">
    <text evidence="1">Belongs to the short-chain dehydrogenases/reductases (SDR) family.</text>
</comment>
<evidence type="ECO:0000313" key="4">
    <source>
        <dbReference type="Proteomes" id="UP000317573"/>
    </source>
</evidence>
<dbReference type="InterPro" id="IPR036291">
    <property type="entry name" value="NAD(P)-bd_dom_sf"/>
</dbReference>
<accession>A0A562E8F4</accession>
<dbReference type="Pfam" id="PF13561">
    <property type="entry name" value="adh_short_C2"/>
    <property type="match status" value="1"/>
</dbReference>
<sequence>MTDTRGFDGKIAVVTGGARGIGRAICDNLAAAGARVVVGYRSRADEADATVATICDGGGEAVAVQVDVADPESVTEFMAGARREFGGPVEFLVNNAAYSRLLEVDELTPQRWDLLFRTNAGGPYLTTWAVKDEMIAAGGGAIVNISSINGVSANASTIAYGATKAALNNFTRGCALAFAKDGIRVNAVAPGLVLTEQSETVTAEQRAAMVETIPLGRGAAPEEIASVVRFLLSEESSYITGETLVVAGGRH</sequence>
<dbReference type="SUPFAM" id="SSF51735">
    <property type="entry name" value="NAD(P)-binding Rossmann-fold domains"/>
    <property type="match status" value="1"/>
</dbReference>
<dbReference type="PRINTS" id="PR00080">
    <property type="entry name" value="SDRFAMILY"/>
</dbReference>
<evidence type="ECO:0000256" key="1">
    <source>
        <dbReference type="ARBA" id="ARBA00006484"/>
    </source>
</evidence>
<protein>
    <submittedName>
        <fullName evidence="3">3-oxoacyl-[acyl-carrier protein] reductase</fullName>
    </submittedName>
</protein>
<dbReference type="Gene3D" id="3.40.50.720">
    <property type="entry name" value="NAD(P)-binding Rossmann-like Domain"/>
    <property type="match status" value="1"/>
</dbReference>
<dbReference type="EMBL" id="VLJT01000013">
    <property type="protein sequence ID" value="TWH18023.1"/>
    <property type="molecule type" value="Genomic_DNA"/>
</dbReference>
<dbReference type="NCBIfam" id="NF005559">
    <property type="entry name" value="PRK07231.1"/>
    <property type="match status" value="1"/>
</dbReference>
<comment type="caution">
    <text evidence="3">The sequence shown here is derived from an EMBL/GenBank/DDBJ whole genome shotgun (WGS) entry which is preliminary data.</text>
</comment>
<dbReference type="FunFam" id="3.40.50.720:FF:000173">
    <property type="entry name" value="3-oxoacyl-[acyl-carrier protein] reductase"/>
    <property type="match status" value="1"/>
</dbReference>
<evidence type="ECO:0000256" key="2">
    <source>
        <dbReference type="ARBA" id="ARBA00023002"/>
    </source>
</evidence>
<dbReference type="InterPro" id="IPR002347">
    <property type="entry name" value="SDR_fam"/>
</dbReference>
<dbReference type="PANTHER" id="PTHR43639:SF1">
    <property type="entry name" value="SHORT-CHAIN DEHYDROGENASE_REDUCTASE FAMILY PROTEIN"/>
    <property type="match status" value="1"/>
</dbReference>
<dbReference type="PRINTS" id="PR00081">
    <property type="entry name" value="GDHRDH"/>
</dbReference>